<feature type="domain" description="HTH asnC-type" evidence="4">
    <location>
        <begin position="4"/>
        <end position="63"/>
    </location>
</feature>
<organism evidence="5 6">
    <name type="scientific">Rhizobium favelukesii</name>
    <dbReference type="NCBI Taxonomy" id="348824"/>
    <lineage>
        <taxon>Bacteria</taxon>
        <taxon>Pseudomonadati</taxon>
        <taxon>Pseudomonadota</taxon>
        <taxon>Alphaproteobacteria</taxon>
        <taxon>Hyphomicrobiales</taxon>
        <taxon>Rhizobiaceae</taxon>
        <taxon>Rhizobium/Agrobacterium group</taxon>
        <taxon>Rhizobium</taxon>
    </lineage>
</organism>
<geneLocation type="plasmid" evidence="5 6">
    <name>pLPU83d</name>
</geneLocation>
<evidence type="ECO:0000256" key="1">
    <source>
        <dbReference type="ARBA" id="ARBA00023015"/>
    </source>
</evidence>
<dbReference type="PANTHER" id="PTHR30154:SF34">
    <property type="entry name" value="TRANSCRIPTIONAL REGULATOR AZLB"/>
    <property type="match status" value="1"/>
</dbReference>
<evidence type="ECO:0000313" key="6">
    <source>
        <dbReference type="Proteomes" id="UP000019443"/>
    </source>
</evidence>
<keyword evidence="5" id="KW-0614">Plasmid</keyword>
<dbReference type="InterPro" id="IPR019887">
    <property type="entry name" value="Tscrpt_reg_AsnC/Lrp_C"/>
</dbReference>
<keyword evidence="6" id="KW-1185">Reference proteome</keyword>
<dbReference type="Proteomes" id="UP000019443">
    <property type="component" value="Plasmid pLPU83d"/>
</dbReference>
<sequence length="150" mass="17059">MYEIDAIDRKIIRQLRLNSRISNVDLGKVIGLSASACLRRIALMERAGIIRGYTALVDMLGEDAIAVIIQITLERQTEEYLNRFETAVRKYPEIRECFLMTGGSDYLLRVDVESASAFERIHKEILSVLPGVLRINSSFSIRNVLSVRQK</sequence>
<gene>
    <name evidence="5" type="ORF">LPU83_pLPU83d_1805</name>
</gene>
<dbReference type="PROSITE" id="PS00519">
    <property type="entry name" value="HTH_ASNC_1"/>
    <property type="match status" value="1"/>
</dbReference>
<dbReference type="RefSeq" id="WP_024314646.1">
    <property type="nucleotide sequence ID" value="NZ_ATTO01000013.1"/>
</dbReference>
<dbReference type="Gene3D" id="3.30.70.920">
    <property type="match status" value="1"/>
</dbReference>
<protein>
    <submittedName>
        <fullName evidence="5">Transcriptional regulator</fullName>
    </submittedName>
</protein>
<evidence type="ECO:0000313" key="5">
    <source>
        <dbReference type="EMBL" id="CDM63175.1"/>
    </source>
</evidence>
<dbReference type="PATRIC" id="fig|348824.6.peg.7562"/>
<dbReference type="InterPro" id="IPR019888">
    <property type="entry name" value="Tscrpt_reg_AsnC-like"/>
</dbReference>
<dbReference type="SMART" id="SM00344">
    <property type="entry name" value="HTH_ASNC"/>
    <property type="match status" value="1"/>
</dbReference>
<dbReference type="PANTHER" id="PTHR30154">
    <property type="entry name" value="LEUCINE-RESPONSIVE REGULATORY PROTEIN"/>
    <property type="match status" value="1"/>
</dbReference>
<dbReference type="GO" id="GO:0043565">
    <property type="term" value="F:sequence-specific DNA binding"/>
    <property type="evidence" value="ECO:0007669"/>
    <property type="project" value="InterPro"/>
</dbReference>
<dbReference type="HOGENOM" id="CLU_091233_0_3_5"/>
<evidence type="ECO:0000256" key="3">
    <source>
        <dbReference type="ARBA" id="ARBA00023163"/>
    </source>
</evidence>
<dbReference type="Gene3D" id="1.10.10.10">
    <property type="entry name" value="Winged helix-like DNA-binding domain superfamily/Winged helix DNA-binding domain"/>
    <property type="match status" value="1"/>
</dbReference>
<dbReference type="Pfam" id="PF13404">
    <property type="entry name" value="HTH_AsnC-type"/>
    <property type="match status" value="1"/>
</dbReference>
<dbReference type="GO" id="GO:0005829">
    <property type="term" value="C:cytosol"/>
    <property type="evidence" value="ECO:0007669"/>
    <property type="project" value="TreeGrafter"/>
</dbReference>
<keyword evidence="1" id="KW-0805">Transcription regulation</keyword>
<evidence type="ECO:0000259" key="4">
    <source>
        <dbReference type="PROSITE" id="PS50956"/>
    </source>
</evidence>
<dbReference type="KEGG" id="rhl:LPU83_pLPU83d_1805"/>
<keyword evidence="2" id="KW-0238">DNA-binding</keyword>
<keyword evidence="3" id="KW-0804">Transcription</keyword>
<dbReference type="InterPro" id="IPR036388">
    <property type="entry name" value="WH-like_DNA-bd_sf"/>
</dbReference>
<dbReference type="AlphaFoldDB" id="W6RSN6"/>
<dbReference type="InterPro" id="IPR036390">
    <property type="entry name" value="WH_DNA-bd_sf"/>
</dbReference>
<proteinExistence type="predicted"/>
<dbReference type="InterPro" id="IPR000485">
    <property type="entry name" value="AsnC-type_HTH_dom"/>
</dbReference>
<reference evidence="5" key="1">
    <citation type="submission" date="2013-11" db="EMBL/GenBank/DDBJ databases">
        <title>Draft genome sequence of the broad-host-range Rhizobium sp. LPU83 strain, a member of the low-genetic diversity Oregon-like Rhizobium sp. group.</title>
        <authorList>
            <person name="Wibberg D."/>
            <person name="Puehler A."/>
            <person name="Schlueter A."/>
        </authorList>
    </citation>
    <scope>NUCLEOTIDE SEQUENCE [LARGE SCALE GENOMIC DNA]</scope>
    <source>
        <strain evidence="5">LPU83</strain>
        <plasmid evidence="5">pLPU83d</plasmid>
    </source>
</reference>
<dbReference type="PROSITE" id="PS50956">
    <property type="entry name" value="HTH_ASNC_2"/>
    <property type="match status" value="1"/>
</dbReference>
<name>W6RSN6_9HYPH</name>
<dbReference type="EMBL" id="HG916855">
    <property type="protein sequence ID" value="CDM63175.1"/>
    <property type="molecule type" value="Genomic_DNA"/>
</dbReference>
<dbReference type="SUPFAM" id="SSF46785">
    <property type="entry name" value="Winged helix' DNA-binding domain"/>
    <property type="match status" value="1"/>
</dbReference>
<dbReference type="Pfam" id="PF01037">
    <property type="entry name" value="AsnC_trans_reg"/>
    <property type="match status" value="1"/>
</dbReference>
<dbReference type="SUPFAM" id="SSF54909">
    <property type="entry name" value="Dimeric alpha+beta barrel"/>
    <property type="match status" value="1"/>
</dbReference>
<dbReference type="PRINTS" id="PR00033">
    <property type="entry name" value="HTHASNC"/>
</dbReference>
<accession>W6RSN6</accession>
<dbReference type="GO" id="GO:0043200">
    <property type="term" value="P:response to amino acid"/>
    <property type="evidence" value="ECO:0007669"/>
    <property type="project" value="TreeGrafter"/>
</dbReference>
<evidence type="ECO:0000256" key="2">
    <source>
        <dbReference type="ARBA" id="ARBA00023125"/>
    </source>
</evidence>
<dbReference type="InterPro" id="IPR019885">
    <property type="entry name" value="Tscrpt_reg_HTH_AsnC-type_CS"/>
</dbReference>
<dbReference type="InterPro" id="IPR011008">
    <property type="entry name" value="Dimeric_a/b-barrel"/>
</dbReference>